<sequence>MFSYKTRERAAVPMANEDQSIKTNSQREMARILEASDRTNPRVTSIAQSIGCAIIEGRLQPGDDLNTVDLSKQFQTSRTPVKEALLLLEKEGLVTIPPYRRPFVTQVSLEEVREIYQVRANLLMLTAELIVNTASDEAIASLRAFLPPLREMAAAHDVDGAFWASVAFRTREAEICGNRQVKRILDSLGLRTLQLRHLSMKLGQTHAEQRLRDRERLVSAYEERDVSLAVALTRTMVKRSLAIIEQSEHVRLKKDESQVALISPVQHTPS</sequence>
<dbReference type="CDD" id="cd07377">
    <property type="entry name" value="WHTH_GntR"/>
    <property type="match status" value="1"/>
</dbReference>
<dbReference type="SMART" id="SM00895">
    <property type="entry name" value="FCD"/>
    <property type="match status" value="1"/>
</dbReference>
<organism evidence="6 7">
    <name type="scientific">Ktedonobacter racemifer DSM 44963</name>
    <dbReference type="NCBI Taxonomy" id="485913"/>
    <lineage>
        <taxon>Bacteria</taxon>
        <taxon>Bacillati</taxon>
        <taxon>Chloroflexota</taxon>
        <taxon>Ktedonobacteria</taxon>
        <taxon>Ktedonobacterales</taxon>
        <taxon>Ktedonobacteraceae</taxon>
        <taxon>Ktedonobacter</taxon>
    </lineage>
</organism>
<dbReference type="Pfam" id="PF07729">
    <property type="entry name" value="FCD"/>
    <property type="match status" value="1"/>
</dbReference>
<evidence type="ECO:0000256" key="2">
    <source>
        <dbReference type="ARBA" id="ARBA00023125"/>
    </source>
</evidence>
<dbReference type="PROSITE" id="PS50949">
    <property type="entry name" value="HTH_GNTR"/>
    <property type="match status" value="1"/>
</dbReference>
<comment type="caution">
    <text evidence="6">The sequence shown here is derived from an EMBL/GenBank/DDBJ whole genome shotgun (WGS) entry which is preliminary data.</text>
</comment>
<dbReference type="STRING" id="485913.Krac_10197"/>
<keyword evidence="3" id="KW-0804">Transcription</keyword>
<name>D6TFM8_KTERA</name>
<dbReference type="PANTHER" id="PTHR43537:SF24">
    <property type="entry name" value="GLUCONATE OPERON TRANSCRIPTIONAL REPRESSOR"/>
    <property type="match status" value="1"/>
</dbReference>
<evidence type="ECO:0000313" key="6">
    <source>
        <dbReference type="EMBL" id="EFH88708.1"/>
    </source>
</evidence>
<keyword evidence="2" id="KW-0238">DNA-binding</keyword>
<dbReference type="EMBL" id="ADVG01000001">
    <property type="protein sequence ID" value="EFH88708.1"/>
    <property type="molecule type" value="Genomic_DNA"/>
</dbReference>
<dbReference type="Gene3D" id="1.10.10.10">
    <property type="entry name" value="Winged helix-like DNA-binding domain superfamily/Winged helix DNA-binding domain"/>
    <property type="match status" value="1"/>
</dbReference>
<dbReference type="AlphaFoldDB" id="D6TFM8"/>
<accession>D6TFM8</accession>
<feature type="domain" description="HTH gntR-type" evidence="5">
    <location>
        <begin position="40"/>
        <end position="107"/>
    </location>
</feature>
<dbReference type="SUPFAM" id="SSF48008">
    <property type="entry name" value="GntR ligand-binding domain-like"/>
    <property type="match status" value="1"/>
</dbReference>
<dbReference type="InterPro" id="IPR000524">
    <property type="entry name" value="Tscrpt_reg_HTH_GntR"/>
</dbReference>
<keyword evidence="1" id="KW-0805">Transcription regulation</keyword>
<evidence type="ECO:0000256" key="3">
    <source>
        <dbReference type="ARBA" id="ARBA00023163"/>
    </source>
</evidence>
<protein>
    <submittedName>
        <fullName evidence="6">Transcriptional regulator, GntR family</fullName>
    </submittedName>
</protein>
<dbReference type="GO" id="GO:0003677">
    <property type="term" value="F:DNA binding"/>
    <property type="evidence" value="ECO:0007669"/>
    <property type="project" value="UniProtKB-KW"/>
</dbReference>
<reference evidence="6 7" key="1">
    <citation type="journal article" date="2011" name="Stand. Genomic Sci.">
        <title>Non-contiguous finished genome sequence and contextual data of the filamentous soil bacterium Ktedonobacter racemifer type strain (SOSP1-21).</title>
        <authorList>
            <person name="Chang Y.J."/>
            <person name="Land M."/>
            <person name="Hauser L."/>
            <person name="Chertkov O."/>
            <person name="Del Rio T.G."/>
            <person name="Nolan M."/>
            <person name="Copeland A."/>
            <person name="Tice H."/>
            <person name="Cheng J.F."/>
            <person name="Lucas S."/>
            <person name="Han C."/>
            <person name="Goodwin L."/>
            <person name="Pitluck S."/>
            <person name="Ivanova N."/>
            <person name="Ovchinikova G."/>
            <person name="Pati A."/>
            <person name="Chen A."/>
            <person name="Palaniappan K."/>
            <person name="Mavromatis K."/>
            <person name="Liolios K."/>
            <person name="Brettin T."/>
            <person name="Fiebig A."/>
            <person name="Rohde M."/>
            <person name="Abt B."/>
            <person name="Goker M."/>
            <person name="Detter J.C."/>
            <person name="Woyke T."/>
            <person name="Bristow J."/>
            <person name="Eisen J.A."/>
            <person name="Markowitz V."/>
            <person name="Hugenholtz P."/>
            <person name="Kyrpides N.C."/>
            <person name="Klenk H.P."/>
            <person name="Lapidus A."/>
        </authorList>
    </citation>
    <scope>NUCLEOTIDE SEQUENCE [LARGE SCALE GENOMIC DNA]</scope>
    <source>
        <strain evidence="7">DSM 44963</strain>
    </source>
</reference>
<evidence type="ECO:0000313" key="7">
    <source>
        <dbReference type="Proteomes" id="UP000004508"/>
    </source>
</evidence>
<dbReference type="InParanoid" id="D6TFM8"/>
<evidence type="ECO:0000259" key="5">
    <source>
        <dbReference type="PROSITE" id="PS50949"/>
    </source>
</evidence>
<dbReference type="eggNOG" id="COG1802">
    <property type="taxonomic scope" value="Bacteria"/>
</dbReference>
<evidence type="ECO:0000256" key="4">
    <source>
        <dbReference type="SAM" id="MobiDB-lite"/>
    </source>
</evidence>
<proteinExistence type="predicted"/>
<dbReference type="InterPro" id="IPR008920">
    <property type="entry name" value="TF_FadR/GntR_C"/>
</dbReference>
<dbReference type="InterPro" id="IPR036388">
    <property type="entry name" value="WH-like_DNA-bd_sf"/>
</dbReference>
<keyword evidence="7" id="KW-1185">Reference proteome</keyword>
<dbReference type="Gene3D" id="1.20.120.530">
    <property type="entry name" value="GntR ligand-binding domain-like"/>
    <property type="match status" value="1"/>
</dbReference>
<feature type="compositionally biased region" description="Basic and acidic residues" evidence="4">
    <location>
        <begin position="1"/>
        <end position="10"/>
    </location>
</feature>
<dbReference type="Pfam" id="PF00392">
    <property type="entry name" value="GntR"/>
    <property type="match status" value="1"/>
</dbReference>
<feature type="region of interest" description="Disordered" evidence="4">
    <location>
        <begin position="1"/>
        <end position="24"/>
    </location>
</feature>
<dbReference type="SMART" id="SM00345">
    <property type="entry name" value="HTH_GNTR"/>
    <property type="match status" value="1"/>
</dbReference>
<dbReference type="GO" id="GO:0003700">
    <property type="term" value="F:DNA-binding transcription factor activity"/>
    <property type="evidence" value="ECO:0007669"/>
    <property type="project" value="InterPro"/>
</dbReference>
<dbReference type="InterPro" id="IPR036390">
    <property type="entry name" value="WH_DNA-bd_sf"/>
</dbReference>
<dbReference type="SUPFAM" id="SSF46785">
    <property type="entry name" value="Winged helix' DNA-binding domain"/>
    <property type="match status" value="1"/>
</dbReference>
<dbReference type="PANTHER" id="PTHR43537">
    <property type="entry name" value="TRANSCRIPTIONAL REGULATOR, GNTR FAMILY"/>
    <property type="match status" value="1"/>
</dbReference>
<dbReference type="Proteomes" id="UP000004508">
    <property type="component" value="Unassembled WGS sequence"/>
</dbReference>
<evidence type="ECO:0000256" key="1">
    <source>
        <dbReference type="ARBA" id="ARBA00023015"/>
    </source>
</evidence>
<gene>
    <name evidence="6" type="ORF">Krac_10197</name>
</gene>
<dbReference type="InterPro" id="IPR011711">
    <property type="entry name" value="GntR_C"/>
</dbReference>